<evidence type="ECO:0000313" key="4">
    <source>
        <dbReference type="Proteomes" id="UP001152747"/>
    </source>
</evidence>
<dbReference type="SUPFAM" id="SSF48619">
    <property type="entry name" value="Phospholipase A2, PLA2"/>
    <property type="match status" value="1"/>
</dbReference>
<dbReference type="InterPro" id="IPR053322">
    <property type="entry name" value="PLA2-like"/>
</dbReference>
<comment type="subcellular location">
    <subcellularLocation>
        <location evidence="1">Secreted</location>
    </subcellularLocation>
</comment>
<dbReference type="PANTHER" id="PTHR34228">
    <property type="entry name" value="PROTEIN CBG09474-RELATED"/>
    <property type="match status" value="1"/>
</dbReference>
<dbReference type="PROSITE" id="PS00118">
    <property type="entry name" value="PA2_HIS"/>
    <property type="match status" value="1"/>
</dbReference>
<evidence type="ECO:0000313" key="3">
    <source>
        <dbReference type="EMBL" id="CAI5445685.1"/>
    </source>
</evidence>
<proteinExistence type="predicted"/>
<reference evidence="3" key="1">
    <citation type="submission" date="2022-11" db="EMBL/GenBank/DDBJ databases">
        <authorList>
            <person name="Kikuchi T."/>
        </authorList>
    </citation>
    <scope>NUCLEOTIDE SEQUENCE</scope>
    <source>
        <strain evidence="3">PS1010</strain>
    </source>
</reference>
<keyword evidence="4" id="KW-1185">Reference proteome</keyword>
<dbReference type="OrthoDB" id="5809305at2759"/>
<dbReference type="Proteomes" id="UP001152747">
    <property type="component" value="Unassembled WGS sequence"/>
</dbReference>
<dbReference type="EMBL" id="CANHGI010000003">
    <property type="protein sequence ID" value="CAI5445685.1"/>
    <property type="molecule type" value="Genomic_DNA"/>
</dbReference>
<evidence type="ECO:0000256" key="2">
    <source>
        <dbReference type="ARBA" id="ARBA00022525"/>
    </source>
</evidence>
<dbReference type="AlphaFoldDB" id="A0A9P1III1"/>
<name>A0A9P1III1_9PELO</name>
<sequence>MIFLGILFPTLVLAERLNLTYWNCGSQTNPISITASETYSRLACAKPYYDFNLCCAIHDDCYNQKNGQQFCDTKFCDCLEDASRGNGLKCFVFEEAACYAVRNHGGKAYDLSNVGNSGGVIYKIKNNSKIAKEFAKLYENCVVQRLTFNTCAINFDNCMENTRNQKSCIHQLHTCLSETDLMRKIDGKCDKVVQNVREVLKKIENSV</sequence>
<dbReference type="GO" id="GO:0050482">
    <property type="term" value="P:arachidonate secretion"/>
    <property type="evidence" value="ECO:0007669"/>
    <property type="project" value="InterPro"/>
</dbReference>
<dbReference type="InterPro" id="IPR033113">
    <property type="entry name" value="PLA2_histidine"/>
</dbReference>
<keyword evidence="2" id="KW-0964">Secreted</keyword>
<evidence type="ECO:0008006" key="5">
    <source>
        <dbReference type="Google" id="ProtNLM"/>
    </source>
</evidence>
<accession>A0A9P1III1</accession>
<protein>
    <recommendedName>
        <fullName evidence="5">Phospholipase A(2)</fullName>
    </recommendedName>
</protein>
<dbReference type="GO" id="GO:0004623">
    <property type="term" value="F:phospholipase A2 activity"/>
    <property type="evidence" value="ECO:0007669"/>
    <property type="project" value="InterPro"/>
</dbReference>
<evidence type="ECO:0000256" key="1">
    <source>
        <dbReference type="ARBA" id="ARBA00004613"/>
    </source>
</evidence>
<comment type="caution">
    <text evidence="3">The sequence shown here is derived from an EMBL/GenBank/DDBJ whole genome shotgun (WGS) entry which is preliminary data.</text>
</comment>
<organism evidence="3 4">
    <name type="scientific">Caenorhabditis angaria</name>
    <dbReference type="NCBI Taxonomy" id="860376"/>
    <lineage>
        <taxon>Eukaryota</taxon>
        <taxon>Metazoa</taxon>
        <taxon>Ecdysozoa</taxon>
        <taxon>Nematoda</taxon>
        <taxon>Chromadorea</taxon>
        <taxon>Rhabditida</taxon>
        <taxon>Rhabditina</taxon>
        <taxon>Rhabditomorpha</taxon>
        <taxon>Rhabditoidea</taxon>
        <taxon>Rhabditidae</taxon>
        <taxon>Peloderinae</taxon>
        <taxon>Caenorhabditis</taxon>
    </lineage>
</organism>
<dbReference type="GO" id="GO:0005576">
    <property type="term" value="C:extracellular region"/>
    <property type="evidence" value="ECO:0007669"/>
    <property type="project" value="UniProtKB-SubCell"/>
</dbReference>
<dbReference type="GO" id="GO:0006644">
    <property type="term" value="P:phospholipid metabolic process"/>
    <property type="evidence" value="ECO:0007669"/>
    <property type="project" value="InterPro"/>
</dbReference>
<gene>
    <name evidence="3" type="ORF">CAMP_LOCUS8322</name>
</gene>
<dbReference type="InterPro" id="IPR036444">
    <property type="entry name" value="PLipase_A2_dom_sf"/>
</dbReference>